<feature type="compositionally biased region" description="Basic residues" evidence="1">
    <location>
        <begin position="276"/>
        <end position="290"/>
    </location>
</feature>
<dbReference type="PANTHER" id="PTHR17695:SF11">
    <property type="entry name" value="SMALL SUBUNIT PROCESSOME COMPONENT 20 HOMOLOG"/>
    <property type="match status" value="1"/>
</dbReference>
<evidence type="ECO:0000259" key="2">
    <source>
        <dbReference type="Pfam" id="PF23099"/>
    </source>
</evidence>
<sequence>MAGKSAFDTEELKSLSSEVSSILKEKIGAKAHSDLLVECSKKATEKTTKRKQAEADLAVTDPQAAALLKRKKMEKKTEQRKRKLDTERPFRAIKRRQRESELLSYADGPLADEHRLHLLEAVFASCKGRERAQEFILLVELVGVMRTAIPRIVSAFDFYRWSHDEQIRPNGKRKAIFKLTAACALNAGNEERVLKLAVAMMPHLYREMAGKSAFDTEELKSLSSEVSSILKEKIGAKAHSDLLVECSKKATEKTTKRKQAEADLAVTDPQAAALLKRKKMEKKTEQRKRKLDTERPFRAIKRRQRESMRKKLDDADVELFEE</sequence>
<feature type="domain" description="U3 small nucleolar RNA-associated protein 20 C-terminal" evidence="2">
    <location>
        <begin position="170"/>
        <end position="292"/>
    </location>
</feature>
<dbReference type="Pfam" id="PF23099">
    <property type="entry name" value="UTP20_C"/>
    <property type="match status" value="2"/>
</dbReference>
<feature type="domain" description="U3 small nucleolar RNA-associated protein 20 C-terminal" evidence="2">
    <location>
        <begin position="1"/>
        <end position="85"/>
    </location>
</feature>
<accession>A0A7E4W8V1</accession>
<feature type="region of interest" description="Disordered" evidence="1">
    <location>
        <begin position="276"/>
        <end position="322"/>
    </location>
</feature>
<keyword evidence="3" id="KW-1185">Reference proteome</keyword>
<evidence type="ECO:0000313" key="4">
    <source>
        <dbReference type="WBParaSite" id="Pan_g8726.t1"/>
    </source>
</evidence>
<organism evidence="3 4">
    <name type="scientific">Panagrellus redivivus</name>
    <name type="common">Microworm</name>
    <dbReference type="NCBI Taxonomy" id="6233"/>
    <lineage>
        <taxon>Eukaryota</taxon>
        <taxon>Metazoa</taxon>
        <taxon>Ecdysozoa</taxon>
        <taxon>Nematoda</taxon>
        <taxon>Chromadorea</taxon>
        <taxon>Rhabditida</taxon>
        <taxon>Tylenchina</taxon>
        <taxon>Panagrolaimomorpha</taxon>
        <taxon>Panagrolaimoidea</taxon>
        <taxon>Panagrolaimidae</taxon>
        <taxon>Panagrellus</taxon>
    </lineage>
</organism>
<dbReference type="WBParaSite" id="Pan_g8726.t1">
    <property type="protein sequence ID" value="Pan_g8726.t1"/>
    <property type="gene ID" value="Pan_g8726"/>
</dbReference>
<dbReference type="GO" id="GO:0030686">
    <property type="term" value="C:90S preribosome"/>
    <property type="evidence" value="ECO:0007669"/>
    <property type="project" value="TreeGrafter"/>
</dbReference>
<protein>
    <submittedName>
        <fullName evidence="4">NOC3p domain-containing protein</fullName>
    </submittedName>
</protein>
<proteinExistence type="predicted"/>
<dbReference type="InterPro" id="IPR052575">
    <property type="entry name" value="SSU_processome_comp_20"/>
</dbReference>
<reference evidence="4" key="2">
    <citation type="submission" date="2020-10" db="UniProtKB">
        <authorList>
            <consortium name="WormBaseParasite"/>
        </authorList>
    </citation>
    <scope>IDENTIFICATION</scope>
</reference>
<dbReference type="Proteomes" id="UP000492821">
    <property type="component" value="Unassembled WGS sequence"/>
</dbReference>
<dbReference type="AlphaFoldDB" id="A0A7E4W8V1"/>
<name>A0A7E4W8V1_PANRE</name>
<dbReference type="PANTHER" id="PTHR17695">
    <property type="entry name" value="SMALL SUBUNIT PROCESSOME COMPONENT 20 HOMOLOG"/>
    <property type="match status" value="1"/>
</dbReference>
<evidence type="ECO:0000256" key="1">
    <source>
        <dbReference type="SAM" id="MobiDB-lite"/>
    </source>
</evidence>
<feature type="compositionally biased region" description="Basic and acidic residues" evidence="1">
    <location>
        <begin position="305"/>
        <end position="314"/>
    </location>
</feature>
<evidence type="ECO:0000313" key="3">
    <source>
        <dbReference type="Proteomes" id="UP000492821"/>
    </source>
</evidence>
<dbReference type="GO" id="GO:0032040">
    <property type="term" value="C:small-subunit processome"/>
    <property type="evidence" value="ECO:0007669"/>
    <property type="project" value="TreeGrafter"/>
</dbReference>
<reference evidence="3" key="1">
    <citation type="journal article" date="2013" name="Genetics">
        <title>The draft genome and transcriptome of Panagrellus redivivus are shaped by the harsh demands of a free-living lifestyle.</title>
        <authorList>
            <person name="Srinivasan J."/>
            <person name="Dillman A.R."/>
            <person name="Macchietto M.G."/>
            <person name="Heikkinen L."/>
            <person name="Lakso M."/>
            <person name="Fracchia K.M."/>
            <person name="Antoshechkin I."/>
            <person name="Mortazavi A."/>
            <person name="Wong G."/>
            <person name="Sternberg P.W."/>
        </authorList>
    </citation>
    <scope>NUCLEOTIDE SEQUENCE [LARGE SCALE GENOMIC DNA]</scope>
    <source>
        <strain evidence="3">MT8872</strain>
    </source>
</reference>
<dbReference type="InterPro" id="IPR057525">
    <property type="entry name" value="UTP20_C"/>
</dbReference>